<keyword evidence="2" id="KW-1185">Reference proteome</keyword>
<name>C4JY24_UNCRE</name>
<dbReference type="InParanoid" id="C4JY24"/>
<reference evidence="2" key="1">
    <citation type="journal article" date="2009" name="Genome Res.">
        <title>Comparative genomic analyses of the human fungal pathogens Coccidioides and their relatives.</title>
        <authorList>
            <person name="Sharpton T.J."/>
            <person name="Stajich J.E."/>
            <person name="Rounsley S.D."/>
            <person name="Gardner M.J."/>
            <person name="Wortman J.R."/>
            <person name="Jordar V.S."/>
            <person name="Maiti R."/>
            <person name="Kodira C.D."/>
            <person name="Neafsey D.E."/>
            <person name="Zeng Q."/>
            <person name="Hung C.-Y."/>
            <person name="McMahan C."/>
            <person name="Muszewska A."/>
            <person name="Grynberg M."/>
            <person name="Mandel M.A."/>
            <person name="Kellner E.M."/>
            <person name="Barker B.M."/>
            <person name="Galgiani J.N."/>
            <person name="Orbach M.J."/>
            <person name="Kirkland T.N."/>
            <person name="Cole G.T."/>
            <person name="Henn M.R."/>
            <person name="Birren B.W."/>
            <person name="Taylor J.W."/>
        </authorList>
    </citation>
    <scope>NUCLEOTIDE SEQUENCE [LARGE SCALE GENOMIC DNA]</scope>
    <source>
        <strain evidence="2">UAMH 1704</strain>
    </source>
</reference>
<evidence type="ECO:0000313" key="1">
    <source>
        <dbReference type="EMBL" id="EEP82210.1"/>
    </source>
</evidence>
<dbReference type="GeneID" id="8444601"/>
<dbReference type="RefSeq" id="XP_002582302.1">
    <property type="nucleotide sequence ID" value="XM_002582256.1"/>
</dbReference>
<gene>
    <name evidence="1" type="ORF">UREG_07075</name>
</gene>
<dbReference type="Proteomes" id="UP000002058">
    <property type="component" value="Unassembled WGS sequence"/>
</dbReference>
<dbReference type="EMBL" id="CH476619">
    <property type="protein sequence ID" value="EEP82210.1"/>
    <property type="molecule type" value="Genomic_DNA"/>
</dbReference>
<evidence type="ECO:0000313" key="2">
    <source>
        <dbReference type="Proteomes" id="UP000002058"/>
    </source>
</evidence>
<organism evidence="1 2">
    <name type="scientific">Uncinocarpus reesii (strain UAMH 1704)</name>
    <dbReference type="NCBI Taxonomy" id="336963"/>
    <lineage>
        <taxon>Eukaryota</taxon>
        <taxon>Fungi</taxon>
        <taxon>Dikarya</taxon>
        <taxon>Ascomycota</taxon>
        <taxon>Pezizomycotina</taxon>
        <taxon>Eurotiomycetes</taxon>
        <taxon>Eurotiomycetidae</taxon>
        <taxon>Onygenales</taxon>
        <taxon>Onygenaceae</taxon>
        <taxon>Uncinocarpus</taxon>
    </lineage>
</organism>
<dbReference type="HOGENOM" id="CLU_1732847_0_0_1"/>
<dbReference type="AlphaFoldDB" id="C4JY24"/>
<sequence length="151" mass="16707">MTASHPVCGIRNMLHELILQNGIDRRALAVLFFKREAVRSTKGSRPVANVIFEKRFLQLAADRQIMILSPGGTSPDVPHLVLDSAAGFWIQPSCSECPTEDNSVRDPPWSALIFILAFGGSFDTIISLPWRKHSMLTQRDTNAVVARSSGY</sequence>
<accession>C4JY24</accession>
<proteinExistence type="predicted"/>
<protein>
    <submittedName>
        <fullName evidence="1">Uncharacterized protein</fullName>
    </submittedName>
</protein>
<dbReference type="VEuPathDB" id="FungiDB:UREG_07075"/>
<dbReference type="KEGG" id="ure:UREG_07075"/>